<evidence type="ECO:0008006" key="3">
    <source>
        <dbReference type="Google" id="ProtNLM"/>
    </source>
</evidence>
<evidence type="ECO:0000313" key="2">
    <source>
        <dbReference type="Proteomes" id="UP000619238"/>
    </source>
</evidence>
<dbReference type="RefSeq" id="WP_187563890.1">
    <property type="nucleotide sequence ID" value="NZ_JACGWS010000014.1"/>
</dbReference>
<proteinExistence type="predicted"/>
<sequence>MKKKSLNRPFTFDKLEFKKEVISELNPKITRRVVGGGICNDTNCTMDPCPDFLNTRIYSGGGGIPD</sequence>
<gene>
    <name evidence="1" type="ORF">H2O64_19390</name>
</gene>
<protein>
    <recommendedName>
        <fullName evidence="3">Bacteriocin</fullName>
    </recommendedName>
</protein>
<keyword evidence="2" id="KW-1185">Reference proteome</keyword>
<reference evidence="1 2" key="1">
    <citation type="submission" date="2020-07" db="EMBL/GenBank/DDBJ databases">
        <title>Description of Kordia aestuariivivens sp. nov., isolated from a tidal flat.</title>
        <authorList>
            <person name="Park S."/>
            <person name="Yoon J.-H."/>
        </authorList>
    </citation>
    <scope>NUCLEOTIDE SEQUENCE [LARGE SCALE GENOMIC DNA]</scope>
    <source>
        <strain evidence="1 2">YSTF-M3</strain>
    </source>
</reference>
<evidence type="ECO:0000313" key="1">
    <source>
        <dbReference type="EMBL" id="MBC8756847.1"/>
    </source>
</evidence>
<accession>A0ABR7QE88</accession>
<organism evidence="1 2">
    <name type="scientific">Kordia aestuariivivens</name>
    <dbReference type="NCBI Taxonomy" id="2759037"/>
    <lineage>
        <taxon>Bacteria</taxon>
        <taxon>Pseudomonadati</taxon>
        <taxon>Bacteroidota</taxon>
        <taxon>Flavobacteriia</taxon>
        <taxon>Flavobacteriales</taxon>
        <taxon>Flavobacteriaceae</taxon>
        <taxon>Kordia</taxon>
    </lineage>
</organism>
<name>A0ABR7QE88_9FLAO</name>
<comment type="caution">
    <text evidence="1">The sequence shown here is derived from an EMBL/GenBank/DDBJ whole genome shotgun (WGS) entry which is preliminary data.</text>
</comment>
<dbReference type="EMBL" id="JACGWS010000014">
    <property type="protein sequence ID" value="MBC8756847.1"/>
    <property type="molecule type" value="Genomic_DNA"/>
</dbReference>
<dbReference type="Proteomes" id="UP000619238">
    <property type="component" value="Unassembled WGS sequence"/>
</dbReference>